<gene>
    <name evidence="3" type="ORF">PC113_g13123</name>
    <name evidence="4" type="ORF">PC118_g12687</name>
</gene>
<proteinExistence type="predicted"/>
<dbReference type="Proteomes" id="UP000697107">
    <property type="component" value="Unassembled WGS sequence"/>
</dbReference>
<dbReference type="AlphaFoldDB" id="A0A8T1FUS9"/>
<evidence type="ECO:0000313" key="4">
    <source>
        <dbReference type="EMBL" id="KAG2977737.1"/>
    </source>
</evidence>
<evidence type="ECO:0000313" key="5">
    <source>
        <dbReference type="Proteomes" id="UP000697107"/>
    </source>
</evidence>
<feature type="transmembrane region" description="Helical" evidence="2">
    <location>
        <begin position="16"/>
        <end position="33"/>
    </location>
</feature>
<keyword evidence="2" id="KW-0812">Transmembrane</keyword>
<evidence type="ECO:0000256" key="2">
    <source>
        <dbReference type="SAM" id="Phobius"/>
    </source>
</evidence>
<reference evidence="4" key="1">
    <citation type="submission" date="2018-10" db="EMBL/GenBank/DDBJ databases">
        <title>Effector identification in a new, highly contiguous assembly of the strawberry crown rot pathogen Phytophthora cactorum.</title>
        <authorList>
            <person name="Armitage A.D."/>
            <person name="Nellist C.F."/>
            <person name="Bates H."/>
            <person name="Vickerstaff R.J."/>
            <person name="Harrison R.J."/>
        </authorList>
    </citation>
    <scope>NUCLEOTIDE SEQUENCE</scope>
    <source>
        <strain evidence="3">15-7</strain>
        <strain evidence="4">P415</strain>
    </source>
</reference>
<feature type="region of interest" description="Disordered" evidence="1">
    <location>
        <begin position="59"/>
        <end position="89"/>
    </location>
</feature>
<feature type="compositionally biased region" description="Basic and acidic residues" evidence="1">
    <location>
        <begin position="80"/>
        <end position="89"/>
    </location>
</feature>
<feature type="compositionally biased region" description="Polar residues" evidence="1">
    <location>
        <begin position="62"/>
        <end position="79"/>
    </location>
</feature>
<protein>
    <submittedName>
        <fullName evidence="4">Uncharacterized protein</fullName>
    </submittedName>
</protein>
<accession>A0A8T1FUS9</accession>
<keyword evidence="2" id="KW-0472">Membrane</keyword>
<name>A0A8T1FUS9_9STRA</name>
<dbReference type="EMBL" id="RCMG01000416">
    <property type="protein sequence ID" value="KAG2854639.1"/>
    <property type="molecule type" value="Genomic_DNA"/>
</dbReference>
<evidence type="ECO:0000256" key="1">
    <source>
        <dbReference type="SAM" id="MobiDB-lite"/>
    </source>
</evidence>
<sequence>FTPPIKQMTNYYDKTFAVFGLVILLATTSYYLVEYPSQLLAQRLSRLFSRLASYEHEKIVEQSGTDSGASESGMTASTPEQKEKLSSTN</sequence>
<dbReference type="Proteomes" id="UP000735874">
    <property type="component" value="Unassembled WGS sequence"/>
</dbReference>
<organism evidence="4 5">
    <name type="scientific">Phytophthora cactorum</name>
    <dbReference type="NCBI Taxonomy" id="29920"/>
    <lineage>
        <taxon>Eukaryota</taxon>
        <taxon>Sar</taxon>
        <taxon>Stramenopiles</taxon>
        <taxon>Oomycota</taxon>
        <taxon>Peronosporomycetes</taxon>
        <taxon>Peronosporales</taxon>
        <taxon>Peronosporaceae</taxon>
        <taxon>Phytophthora</taxon>
    </lineage>
</organism>
<evidence type="ECO:0000313" key="3">
    <source>
        <dbReference type="EMBL" id="KAG2854639.1"/>
    </source>
</evidence>
<keyword evidence="2" id="KW-1133">Transmembrane helix</keyword>
<dbReference type="EMBL" id="RCML01000415">
    <property type="protein sequence ID" value="KAG2977737.1"/>
    <property type="molecule type" value="Genomic_DNA"/>
</dbReference>
<dbReference type="VEuPathDB" id="FungiDB:PC110_g12689"/>
<feature type="non-terminal residue" evidence="4">
    <location>
        <position position="1"/>
    </location>
</feature>
<comment type="caution">
    <text evidence="4">The sequence shown here is derived from an EMBL/GenBank/DDBJ whole genome shotgun (WGS) entry which is preliminary data.</text>
</comment>